<accession>A0A2K1Z3B6</accession>
<evidence type="ECO:0000256" key="1">
    <source>
        <dbReference type="SAM" id="Coils"/>
    </source>
</evidence>
<evidence type="ECO:0000313" key="2">
    <source>
        <dbReference type="EMBL" id="PNT19775.1"/>
    </source>
</evidence>
<organism evidence="2 3">
    <name type="scientific">Populus trichocarpa</name>
    <name type="common">Western balsam poplar</name>
    <name type="synonym">Populus balsamifera subsp. trichocarpa</name>
    <dbReference type="NCBI Taxonomy" id="3694"/>
    <lineage>
        <taxon>Eukaryota</taxon>
        <taxon>Viridiplantae</taxon>
        <taxon>Streptophyta</taxon>
        <taxon>Embryophyta</taxon>
        <taxon>Tracheophyta</taxon>
        <taxon>Spermatophyta</taxon>
        <taxon>Magnoliopsida</taxon>
        <taxon>eudicotyledons</taxon>
        <taxon>Gunneridae</taxon>
        <taxon>Pentapetalae</taxon>
        <taxon>rosids</taxon>
        <taxon>fabids</taxon>
        <taxon>Malpighiales</taxon>
        <taxon>Salicaceae</taxon>
        <taxon>Saliceae</taxon>
        <taxon>Populus</taxon>
    </lineage>
</organism>
<gene>
    <name evidence="2" type="ORF">POPTR_009G055800</name>
</gene>
<evidence type="ECO:0008006" key="4">
    <source>
        <dbReference type="Google" id="ProtNLM"/>
    </source>
</evidence>
<dbReference type="STRING" id="3694.A0A2K1Z3B6"/>
<dbReference type="PANTHER" id="PTHR31509">
    <property type="entry name" value="BPS1-LIKE PROTEIN"/>
    <property type="match status" value="1"/>
</dbReference>
<feature type="coiled-coil region" evidence="1">
    <location>
        <begin position="258"/>
        <end position="285"/>
    </location>
</feature>
<keyword evidence="1" id="KW-0175">Coiled coil</keyword>
<dbReference type="GO" id="GO:0048367">
    <property type="term" value="P:shoot system development"/>
    <property type="evidence" value="ECO:0007669"/>
    <property type="project" value="InterPro"/>
</dbReference>
<dbReference type="SMR" id="A0A2K1Z3B6"/>
<dbReference type="InterPro" id="IPR004320">
    <property type="entry name" value="BPS1_pln"/>
</dbReference>
<dbReference type="InParanoid" id="A0A2K1Z3B6"/>
<keyword evidence="3" id="KW-1185">Reference proteome</keyword>
<protein>
    <recommendedName>
        <fullName evidence="4">Protein BPS1, chloroplastic</fullName>
    </recommendedName>
</protein>
<sequence length="309" mass="34687">MVLLAERISKLYSKMENHHQHQQPEALSASLQAFRSDVSNCVHQLCLDLKPGSETLSFSWVLQCFQLIPSINKAFAKLVVDIDYHMSKWKSQSVEEYLKYSLSLLDLLNSISSSLSHLERGRLSLAHSLSLVKSSPSSAIEHIKAIKFNSSIKNFKGQDNIDDEKDRPCSGEEWIIDQALIELKSVGFWVCYVLLAGLSGDAKAYLEMRKSTTGIFSNSSVIKLDMSISEAVMDRGVVLKEVKELKEAADCIAAATANEKESYRAEEMQRRLKAFEQLLDGLDKEVNSLFSKILAGRNELLDGIRHTKQ</sequence>
<dbReference type="OMA" id="WIQQCFE"/>
<dbReference type="GO" id="GO:0048364">
    <property type="term" value="P:root development"/>
    <property type="evidence" value="ECO:0007669"/>
    <property type="project" value="InterPro"/>
</dbReference>
<proteinExistence type="predicted"/>
<reference evidence="2 3" key="1">
    <citation type="journal article" date="2006" name="Science">
        <title>The genome of black cottonwood, Populus trichocarpa (Torr. &amp; Gray).</title>
        <authorList>
            <person name="Tuskan G.A."/>
            <person name="Difazio S."/>
            <person name="Jansson S."/>
            <person name="Bohlmann J."/>
            <person name="Grigoriev I."/>
            <person name="Hellsten U."/>
            <person name="Putnam N."/>
            <person name="Ralph S."/>
            <person name="Rombauts S."/>
            <person name="Salamov A."/>
            <person name="Schein J."/>
            <person name="Sterck L."/>
            <person name="Aerts A."/>
            <person name="Bhalerao R.R."/>
            <person name="Bhalerao R.P."/>
            <person name="Blaudez D."/>
            <person name="Boerjan W."/>
            <person name="Brun A."/>
            <person name="Brunner A."/>
            <person name="Busov V."/>
            <person name="Campbell M."/>
            <person name="Carlson J."/>
            <person name="Chalot M."/>
            <person name="Chapman J."/>
            <person name="Chen G.L."/>
            <person name="Cooper D."/>
            <person name="Coutinho P.M."/>
            <person name="Couturier J."/>
            <person name="Covert S."/>
            <person name="Cronk Q."/>
            <person name="Cunningham R."/>
            <person name="Davis J."/>
            <person name="Degroeve S."/>
            <person name="Dejardin A."/>
            <person name="Depamphilis C."/>
            <person name="Detter J."/>
            <person name="Dirks B."/>
            <person name="Dubchak I."/>
            <person name="Duplessis S."/>
            <person name="Ehlting J."/>
            <person name="Ellis B."/>
            <person name="Gendler K."/>
            <person name="Goodstein D."/>
            <person name="Gribskov M."/>
            <person name="Grimwood J."/>
            <person name="Groover A."/>
            <person name="Gunter L."/>
            <person name="Hamberger B."/>
            <person name="Heinze B."/>
            <person name="Helariutta Y."/>
            <person name="Henrissat B."/>
            <person name="Holligan D."/>
            <person name="Holt R."/>
            <person name="Huang W."/>
            <person name="Islam-Faridi N."/>
            <person name="Jones S."/>
            <person name="Jones-Rhoades M."/>
            <person name="Jorgensen R."/>
            <person name="Joshi C."/>
            <person name="Kangasjarvi J."/>
            <person name="Karlsson J."/>
            <person name="Kelleher C."/>
            <person name="Kirkpatrick R."/>
            <person name="Kirst M."/>
            <person name="Kohler A."/>
            <person name="Kalluri U."/>
            <person name="Larimer F."/>
            <person name="Leebens-Mack J."/>
            <person name="Leple J.C."/>
            <person name="Locascio P."/>
            <person name="Lou Y."/>
            <person name="Lucas S."/>
            <person name="Martin F."/>
            <person name="Montanini B."/>
            <person name="Napoli C."/>
            <person name="Nelson D.R."/>
            <person name="Nelson C."/>
            <person name="Nieminen K."/>
            <person name="Nilsson O."/>
            <person name="Pereda V."/>
            <person name="Peter G."/>
            <person name="Philippe R."/>
            <person name="Pilate G."/>
            <person name="Poliakov A."/>
            <person name="Razumovskaya J."/>
            <person name="Richardson P."/>
            <person name="Rinaldi C."/>
            <person name="Ritland K."/>
            <person name="Rouze P."/>
            <person name="Ryaboy D."/>
            <person name="Schmutz J."/>
            <person name="Schrader J."/>
            <person name="Segerman B."/>
            <person name="Shin H."/>
            <person name="Siddiqui A."/>
            <person name="Sterky F."/>
            <person name="Terry A."/>
            <person name="Tsai C.J."/>
            <person name="Uberbacher E."/>
            <person name="Unneberg P."/>
            <person name="Vahala J."/>
            <person name="Wall K."/>
            <person name="Wessler S."/>
            <person name="Yang G."/>
            <person name="Yin T."/>
            <person name="Douglas C."/>
            <person name="Marra M."/>
            <person name="Sandberg G."/>
            <person name="Van de Peer Y."/>
            <person name="Rokhsar D."/>
        </authorList>
    </citation>
    <scope>NUCLEOTIDE SEQUENCE [LARGE SCALE GENOMIC DNA]</scope>
    <source>
        <strain evidence="3">cv. Nisqually</strain>
    </source>
</reference>
<dbReference type="Gramene" id="Potri.009G055800.1.v4.1">
    <property type="protein sequence ID" value="Potri.009G055800.1.v4.1"/>
    <property type="gene ID" value="Potri.009G055800.v4.1"/>
</dbReference>
<evidence type="ECO:0000313" key="3">
    <source>
        <dbReference type="Proteomes" id="UP000006729"/>
    </source>
</evidence>
<dbReference type="Pfam" id="PF03087">
    <property type="entry name" value="BPS1"/>
    <property type="match status" value="1"/>
</dbReference>
<dbReference type="AlphaFoldDB" id="A0A2K1Z3B6"/>
<dbReference type="Proteomes" id="UP000006729">
    <property type="component" value="Chromosome 9"/>
</dbReference>
<dbReference type="EMBL" id="CM009298">
    <property type="protein sequence ID" value="PNT19775.1"/>
    <property type="molecule type" value="Genomic_DNA"/>
</dbReference>
<name>A0A2K1Z3B6_POPTR</name>